<dbReference type="eggNOG" id="COG0859">
    <property type="taxonomic scope" value="Bacteria"/>
</dbReference>
<dbReference type="KEGG" id="ttr:Tter_0149"/>
<keyword evidence="1" id="KW-0328">Glycosyltransferase</keyword>
<dbReference type="PANTHER" id="PTHR30160:SF1">
    <property type="entry name" value="LIPOPOLYSACCHARIDE 1,2-N-ACETYLGLUCOSAMINETRANSFERASE-RELATED"/>
    <property type="match status" value="1"/>
</dbReference>
<dbReference type="RefSeq" id="WP_012874106.1">
    <property type="nucleotide sequence ID" value="NC_013525.1"/>
</dbReference>
<name>D1CDR5_THET1</name>
<dbReference type="Gene3D" id="3.40.50.2000">
    <property type="entry name" value="Glycogen Phosphorylase B"/>
    <property type="match status" value="2"/>
</dbReference>
<dbReference type="EMBL" id="CP001825">
    <property type="protein sequence ID" value="ACZ41071.1"/>
    <property type="molecule type" value="Genomic_DNA"/>
</dbReference>
<protein>
    <submittedName>
        <fullName evidence="3">Glycosyl transferase family 9</fullName>
    </submittedName>
</protein>
<dbReference type="AlphaFoldDB" id="D1CDR5"/>
<proteinExistence type="predicted"/>
<accession>D1CDR5</accession>
<dbReference type="InterPro" id="IPR051199">
    <property type="entry name" value="LPS_LOS_Heptosyltrfase"/>
</dbReference>
<evidence type="ECO:0000256" key="1">
    <source>
        <dbReference type="ARBA" id="ARBA00022676"/>
    </source>
</evidence>
<reference evidence="4" key="1">
    <citation type="journal article" date="2010" name="Stand. Genomic Sci.">
        <title>Complete genome sequence of 'Thermobaculum terrenum' type strain (YNP1).</title>
        <authorList>
            <person name="Kiss H."/>
            <person name="Cleland D."/>
            <person name="Lapidus A."/>
            <person name="Lucas S."/>
            <person name="Glavina Del Rio T."/>
            <person name="Nolan M."/>
            <person name="Tice H."/>
            <person name="Han C."/>
            <person name="Goodwin L."/>
            <person name="Pitluck S."/>
            <person name="Liolios K."/>
            <person name="Ivanova N."/>
            <person name="Mavromatis K."/>
            <person name="Ovchinnikova G."/>
            <person name="Pati A."/>
            <person name="Chen A."/>
            <person name="Palaniappan K."/>
            <person name="Land M."/>
            <person name="Hauser L."/>
            <person name="Chang Y."/>
            <person name="Jeffries C."/>
            <person name="Lu M."/>
            <person name="Brettin T."/>
            <person name="Detter J."/>
            <person name="Goker M."/>
            <person name="Tindall B."/>
            <person name="Beck B."/>
            <person name="McDermott T."/>
            <person name="Woyke T."/>
            <person name="Bristow J."/>
            <person name="Eisen J."/>
            <person name="Markowitz V."/>
            <person name="Hugenholtz P."/>
            <person name="Kyrpides N."/>
            <person name="Klenk H."/>
            <person name="Cheng J."/>
        </authorList>
    </citation>
    <scope>NUCLEOTIDE SEQUENCE [LARGE SCALE GENOMIC DNA]</scope>
    <source>
        <strain evidence="4">ATCC BAA-798 / YNP1</strain>
    </source>
</reference>
<evidence type="ECO:0000256" key="2">
    <source>
        <dbReference type="ARBA" id="ARBA00022679"/>
    </source>
</evidence>
<keyword evidence="2 3" id="KW-0808">Transferase</keyword>
<evidence type="ECO:0000313" key="3">
    <source>
        <dbReference type="EMBL" id="ACZ41071.1"/>
    </source>
</evidence>
<dbReference type="SUPFAM" id="SSF53756">
    <property type="entry name" value="UDP-Glycosyltransferase/glycogen phosphorylase"/>
    <property type="match status" value="1"/>
</dbReference>
<dbReference type="OrthoDB" id="9797795at2"/>
<dbReference type="PANTHER" id="PTHR30160">
    <property type="entry name" value="TETRAACYLDISACCHARIDE 4'-KINASE-RELATED"/>
    <property type="match status" value="1"/>
</dbReference>
<dbReference type="Pfam" id="PF01075">
    <property type="entry name" value="Glyco_transf_9"/>
    <property type="match status" value="1"/>
</dbReference>
<sequence length="352" mass="39056">MNHPVALDNIEKIAIFRALFLGDLFFTLPAFRALRERFPNAEITLIGLPWAKEFVSRFRHYLDRFLEFPGYPGIIEVDVNPTRTQEFLIQARDYGYDLAIQMQGNGTTSNGFVAELGARISLGHAVNGDDRLTISIPFTERPIKNEILRWLDLVSLLGAHSTPDLEFPIYPHERARAEELIRPALYNNGPIVGMHMGAKEDIRRWPAQRFGELAKILVKLFDATIVLTGTSQEIGLSKEVEAAVGSNVVNLIGKTDLGTFAAVVSSMDLLVTNDTGASHIAAATSTPSVVLFGPTTPEQFGPINQDLHKAVKAYEHVQSYSGSPLWELPVEPVLDACIYMLQNYYVKPSTAF</sequence>
<dbReference type="Proteomes" id="UP000000323">
    <property type="component" value="Chromosome 1"/>
</dbReference>
<organism evidence="3 4">
    <name type="scientific">Thermobaculum terrenum (strain ATCC BAA-798 / CCMEE 7001 / YNP1)</name>
    <dbReference type="NCBI Taxonomy" id="525904"/>
    <lineage>
        <taxon>Bacteria</taxon>
        <taxon>Bacillati</taxon>
        <taxon>Chloroflexota</taxon>
        <taxon>Chloroflexia</taxon>
        <taxon>Candidatus Thermobaculales</taxon>
        <taxon>Candidatus Thermobaculaceae</taxon>
        <taxon>Thermobaculum</taxon>
    </lineage>
</organism>
<dbReference type="HOGENOM" id="CLU_038371_0_1_0"/>
<keyword evidence="4" id="KW-1185">Reference proteome</keyword>
<dbReference type="GO" id="GO:0008713">
    <property type="term" value="F:ADP-heptose-lipopolysaccharide heptosyltransferase activity"/>
    <property type="evidence" value="ECO:0007669"/>
    <property type="project" value="TreeGrafter"/>
</dbReference>
<dbReference type="InterPro" id="IPR002201">
    <property type="entry name" value="Glyco_trans_9"/>
</dbReference>
<dbReference type="GO" id="GO:0009244">
    <property type="term" value="P:lipopolysaccharide core region biosynthetic process"/>
    <property type="evidence" value="ECO:0007669"/>
    <property type="project" value="TreeGrafter"/>
</dbReference>
<dbReference type="GO" id="GO:0005829">
    <property type="term" value="C:cytosol"/>
    <property type="evidence" value="ECO:0007669"/>
    <property type="project" value="TreeGrafter"/>
</dbReference>
<dbReference type="CDD" id="cd03789">
    <property type="entry name" value="GT9_LPS_heptosyltransferase"/>
    <property type="match status" value="1"/>
</dbReference>
<dbReference type="STRING" id="525904.Tter_0149"/>
<gene>
    <name evidence="3" type="ordered locus">Tter_0149</name>
</gene>
<evidence type="ECO:0000313" key="4">
    <source>
        <dbReference type="Proteomes" id="UP000000323"/>
    </source>
</evidence>
<dbReference type="CAZy" id="GT9">
    <property type="family name" value="Glycosyltransferase Family 9"/>
</dbReference>